<organism evidence="1 2">
    <name type="scientific">Streptomyces roseolus</name>
    <dbReference type="NCBI Taxonomy" id="67358"/>
    <lineage>
        <taxon>Bacteria</taxon>
        <taxon>Bacillati</taxon>
        <taxon>Actinomycetota</taxon>
        <taxon>Actinomycetes</taxon>
        <taxon>Kitasatosporales</taxon>
        <taxon>Streptomycetaceae</taxon>
        <taxon>Streptomyces</taxon>
    </lineage>
</organism>
<dbReference type="SUPFAM" id="SSF52540">
    <property type="entry name" value="P-loop containing nucleoside triphosphate hydrolases"/>
    <property type="match status" value="1"/>
</dbReference>
<name>A0ABU4JZN1_9ACTN</name>
<dbReference type="EMBL" id="JAWJZF010000120">
    <property type="protein sequence ID" value="MDX2290695.1"/>
    <property type="molecule type" value="Genomic_DNA"/>
</dbReference>
<dbReference type="Proteomes" id="UP001278571">
    <property type="component" value="Unassembled WGS sequence"/>
</dbReference>
<dbReference type="InterPro" id="IPR027417">
    <property type="entry name" value="P-loop_NTPase"/>
</dbReference>
<dbReference type="Gene3D" id="3.40.50.300">
    <property type="entry name" value="P-loop containing nucleotide triphosphate hydrolases"/>
    <property type="match status" value="1"/>
</dbReference>
<reference evidence="1 2" key="1">
    <citation type="submission" date="2023-10" db="EMBL/GenBank/DDBJ databases">
        <authorList>
            <person name="Wang X.X."/>
        </authorList>
    </citation>
    <scope>NUCLEOTIDE SEQUENCE [LARGE SCALE GENOMIC DNA]</scope>
    <source>
        <strain evidence="1 2">NBRC 12816</strain>
    </source>
</reference>
<evidence type="ECO:0000313" key="1">
    <source>
        <dbReference type="EMBL" id="MDX2290695.1"/>
    </source>
</evidence>
<feature type="non-terminal residue" evidence="1">
    <location>
        <position position="1"/>
    </location>
</feature>
<proteinExistence type="predicted"/>
<accession>A0ABU4JZN1</accession>
<evidence type="ECO:0000313" key="2">
    <source>
        <dbReference type="Proteomes" id="UP001278571"/>
    </source>
</evidence>
<keyword evidence="2" id="KW-1185">Reference proteome</keyword>
<dbReference type="RefSeq" id="WP_319007303.1">
    <property type="nucleotide sequence ID" value="NZ_JAWJZF010000120.1"/>
</dbReference>
<sequence>TIPSALQPWLARRFARRPPIVVMVREIHAAMLSNYGKWAEQYPAALAEYARGDPSGRRFIADAWWYVHFFNRWGAWAAAEPGRVLLIRYEDLVADPATWLARVATHLRLDF</sequence>
<feature type="non-terminal residue" evidence="1">
    <location>
        <position position="111"/>
    </location>
</feature>
<gene>
    <name evidence="1" type="ORF">R2363_00610</name>
</gene>
<protein>
    <submittedName>
        <fullName evidence="1">Sulfotransferase</fullName>
    </submittedName>
</protein>
<dbReference type="Pfam" id="PF13469">
    <property type="entry name" value="Sulfotransfer_3"/>
    <property type="match status" value="1"/>
</dbReference>
<comment type="caution">
    <text evidence="1">The sequence shown here is derived from an EMBL/GenBank/DDBJ whole genome shotgun (WGS) entry which is preliminary data.</text>
</comment>